<dbReference type="RefSeq" id="WP_345475474.1">
    <property type="nucleotide sequence ID" value="NZ_BAABHF010000066.1"/>
</dbReference>
<comment type="caution">
    <text evidence="1">The sequence shown here is derived from an EMBL/GenBank/DDBJ whole genome shotgun (WGS) entry which is preliminary data.</text>
</comment>
<organism evidence="1 2">
    <name type="scientific">Actinoallomurus oryzae</name>
    <dbReference type="NCBI Taxonomy" id="502180"/>
    <lineage>
        <taxon>Bacteria</taxon>
        <taxon>Bacillati</taxon>
        <taxon>Actinomycetota</taxon>
        <taxon>Actinomycetes</taxon>
        <taxon>Streptosporangiales</taxon>
        <taxon>Thermomonosporaceae</taxon>
        <taxon>Actinoallomurus</taxon>
    </lineage>
</organism>
<evidence type="ECO:0000313" key="1">
    <source>
        <dbReference type="EMBL" id="GAA4520506.1"/>
    </source>
</evidence>
<keyword evidence="2" id="KW-1185">Reference proteome</keyword>
<dbReference type="EMBL" id="BAABHF010000066">
    <property type="protein sequence ID" value="GAA4520506.1"/>
    <property type="molecule type" value="Genomic_DNA"/>
</dbReference>
<evidence type="ECO:0000313" key="2">
    <source>
        <dbReference type="Proteomes" id="UP001500503"/>
    </source>
</evidence>
<accession>A0ABP8R8K7</accession>
<name>A0ABP8R8K7_9ACTN</name>
<protein>
    <recommendedName>
        <fullName evidence="3">SMI1/KNR4 family protein</fullName>
    </recommendedName>
</protein>
<dbReference type="Proteomes" id="UP001500503">
    <property type="component" value="Unassembled WGS sequence"/>
</dbReference>
<gene>
    <name evidence="1" type="ORF">GCM10023191_097550</name>
</gene>
<proteinExistence type="predicted"/>
<reference evidence="2" key="1">
    <citation type="journal article" date="2019" name="Int. J. Syst. Evol. Microbiol.">
        <title>The Global Catalogue of Microorganisms (GCM) 10K type strain sequencing project: providing services to taxonomists for standard genome sequencing and annotation.</title>
        <authorList>
            <consortium name="The Broad Institute Genomics Platform"/>
            <consortium name="The Broad Institute Genome Sequencing Center for Infectious Disease"/>
            <person name="Wu L."/>
            <person name="Ma J."/>
        </authorList>
    </citation>
    <scope>NUCLEOTIDE SEQUENCE [LARGE SCALE GENOMIC DNA]</scope>
    <source>
        <strain evidence="2">JCM 17933</strain>
    </source>
</reference>
<evidence type="ECO:0008006" key="3">
    <source>
        <dbReference type="Google" id="ProtNLM"/>
    </source>
</evidence>
<sequence length="254" mass="28960">MSGVPDRFDIALEMVAACRGRRDAWDFLCRFTEAWATCLDESSGCDDQELTAAERRLGLTLPAAVREGYALFGRRDDLTSNQDTLLRPDQLQFDETGQVLVFRVENQAVAYWGIAAEDLRLDDPPVVFQLNASRSVPQPWRRFLDRFSLTCVEMVLAEHQSDHHDNRASDQATLELLERHYTRLAMPDYPLWAGTDYPMPAGPEEPPVRWFAGRDVLIRDDSRQWMWVAARTPEALQAVRHAMPGDWLMAPPAV</sequence>